<dbReference type="InterPro" id="IPR012737">
    <property type="entry name" value="DhaK_L_YcgS"/>
</dbReference>
<dbReference type="STRING" id="856736.SAMN04488058_10649"/>
<keyword evidence="2 4" id="KW-0418">Kinase</keyword>
<feature type="domain" description="DhaL" evidence="3">
    <location>
        <begin position="6"/>
        <end position="196"/>
    </location>
</feature>
<protein>
    <submittedName>
        <fullName evidence="4">Dihydroxyacetone kinase, C-terminal domain</fullName>
    </submittedName>
</protein>
<dbReference type="InterPro" id="IPR036117">
    <property type="entry name" value="DhaL_dom_sf"/>
</dbReference>
<dbReference type="NCBIfam" id="TIGR02365">
    <property type="entry name" value="dha_L_ycgS"/>
    <property type="match status" value="1"/>
</dbReference>
<dbReference type="Gene3D" id="1.25.40.340">
    <property type="match status" value="1"/>
</dbReference>
<dbReference type="PANTHER" id="PTHR28629:SF4">
    <property type="entry name" value="TRIOKINASE_FMN CYCLASE"/>
    <property type="match status" value="1"/>
</dbReference>
<dbReference type="RefSeq" id="WP_092264248.1">
    <property type="nucleotide sequence ID" value="NZ_FNZA01000006.1"/>
</dbReference>
<dbReference type="GO" id="GO:0019563">
    <property type="term" value="P:glycerol catabolic process"/>
    <property type="evidence" value="ECO:0007669"/>
    <property type="project" value="TreeGrafter"/>
</dbReference>
<accession>A0A1H6XTV8</accession>
<name>A0A1H6XTV8_9DEIO</name>
<dbReference type="EMBL" id="FNZA01000006">
    <property type="protein sequence ID" value="SEJ32461.1"/>
    <property type="molecule type" value="Genomic_DNA"/>
</dbReference>
<evidence type="ECO:0000313" key="4">
    <source>
        <dbReference type="EMBL" id="SEJ32461.1"/>
    </source>
</evidence>
<dbReference type="SUPFAM" id="SSF101473">
    <property type="entry name" value="DhaL-like"/>
    <property type="match status" value="1"/>
</dbReference>
<dbReference type="PANTHER" id="PTHR28629">
    <property type="entry name" value="TRIOKINASE/FMN CYCLASE"/>
    <property type="match status" value="1"/>
</dbReference>
<reference evidence="5" key="1">
    <citation type="submission" date="2016-10" db="EMBL/GenBank/DDBJ databases">
        <authorList>
            <person name="Varghese N."/>
            <person name="Submissions S."/>
        </authorList>
    </citation>
    <scope>NUCLEOTIDE SEQUENCE [LARGE SCALE GENOMIC DNA]</scope>
    <source>
        <strain evidence="5">CGMCC 1.10218</strain>
    </source>
</reference>
<organism evidence="4 5">
    <name type="scientific">Deinococcus reticulitermitis</name>
    <dbReference type="NCBI Taxonomy" id="856736"/>
    <lineage>
        <taxon>Bacteria</taxon>
        <taxon>Thermotogati</taxon>
        <taxon>Deinococcota</taxon>
        <taxon>Deinococci</taxon>
        <taxon>Deinococcales</taxon>
        <taxon>Deinococcaceae</taxon>
        <taxon>Deinococcus</taxon>
    </lineage>
</organism>
<evidence type="ECO:0000313" key="5">
    <source>
        <dbReference type="Proteomes" id="UP000199223"/>
    </source>
</evidence>
<dbReference type="AlphaFoldDB" id="A0A1H6XTV8"/>
<gene>
    <name evidence="4" type="ORF">SAMN04488058_10649</name>
</gene>
<evidence type="ECO:0000259" key="3">
    <source>
        <dbReference type="PROSITE" id="PS51480"/>
    </source>
</evidence>
<sequence length="201" mass="20772">MRLTAEGWRTVFRSFAAKIAEQSAYLTELDAAIGDADHGSGMERGAQATLAALPEEGDAAAVLKAAAMSFIGKVGGASGPLYGTAFLRMSSALTDKDEPTREDLLSALEAGYKGLVERGKAEPGDKTMLDAWFPALEGLRAGGSLQNAAQAARQGRDATAPLVARKGRASYLGERSAGHIDPGAASSALFWDALAESLEGA</sequence>
<dbReference type="PROSITE" id="PS51480">
    <property type="entry name" value="DHAL"/>
    <property type="match status" value="1"/>
</dbReference>
<dbReference type="FunFam" id="1.25.40.340:FF:000002">
    <property type="entry name" value="Dihydroxyacetone kinase, L subunit"/>
    <property type="match status" value="1"/>
</dbReference>
<dbReference type="SMART" id="SM01120">
    <property type="entry name" value="Dak2"/>
    <property type="match status" value="1"/>
</dbReference>
<evidence type="ECO:0000256" key="1">
    <source>
        <dbReference type="ARBA" id="ARBA00022679"/>
    </source>
</evidence>
<dbReference type="GO" id="GO:0005829">
    <property type="term" value="C:cytosol"/>
    <property type="evidence" value="ECO:0007669"/>
    <property type="project" value="TreeGrafter"/>
</dbReference>
<evidence type="ECO:0000256" key="2">
    <source>
        <dbReference type="ARBA" id="ARBA00022777"/>
    </source>
</evidence>
<dbReference type="GO" id="GO:0004371">
    <property type="term" value="F:glycerone kinase activity"/>
    <property type="evidence" value="ECO:0007669"/>
    <property type="project" value="InterPro"/>
</dbReference>
<dbReference type="InterPro" id="IPR004007">
    <property type="entry name" value="DhaL_dom"/>
</dbReference>
<keyword evidence="1" id="KW-0808">Transferase</keyword>
<dbReference type="OrthoDB" id="9800291at2"/>
<dbReference type="InterPro" id="IPR050861">
    <property type="entry name" value="Dihydroxyacetone_Kinase"/>
</dbReference>
<dbReference type="Proteomes" id="UP000199223">
    <property type="component" value="Unassembled WGS sequence"/>
</dbReference>
<dbReference type="Pfam" id="PF02734">
    <property type="entry name" value="Dak2"/>
    <property type="match status" value="1"/>
</dbReference>
<keyword evidence="5" id="KW-1185">Reference proteome</keyword>
<proteinExistence type="predicted"/>